<dbReference type="OrthoDB" id="6482679at2759"/>
<reference evidence="1 2" key="1">
    <citation type="journal article" date="2019" name="PLoS Biol.">
        <title>Sex chromosomes control vertical transmission of feminizing Wolbachia symbionts in an isopod.</title>
        <authorList>
            <person name="Becking T."/>
            <person name="Chebbi M.A."/>
            <person name="Giraud I."/>
            <person name="Moumen B."/>
            <person name="Laverre T."/>
            <person name="Caubet Y."/>
            <person name="Peccoud J."/>
            <person name="Gilbert C."/>
            <person name="Cordaux R."/>
        </authorList>
    </citation>
    <scope>NUCLEOTIDE SEQUENCE [LARGE SCALE GENOMIC DNA]</scope>
    <source>
        <strain evidence="1">ANa2</strain>
        <tissue evidence="1">Whole body excluding digestive tract and cuticle</tissue>
    </source>
</reference>
<dbReference type="AlphaFoldDB" id="A0A5N5SLR4"/>
<evidence type="ECO:0000313" key="1">
    <source>
        <dbReference type="EMBL" id="KAB7494782.1"/>
    </source>
</evidence>
<dbReference type="Gene3D" id="2.60.120.200">
    <property type="match status" value="1"/>
</dbReference>
<evidence type="ECO:0000313" key="2">
    <source>
        <dbReference type="Proteomes" id="UP000326759"/>
    </source>
</evidence>
<dbReference type="EMBL" id="SEYY01023561">
    <property type="protein sequence ID" value="KAB7494782.1"/>
    <property type="molecule type" value="Genomic_DNA"/>
</dbReference>
<proteinExistence type="predicted"/>
<organism evidence="1 2">
    <name type="scientific">Armadillidium nasatum</name>
    <dbReference type="NCBI Taxonomy" id="96803"/>
    <lineage>
        <taxon>Eukaryota</taxon>
        <taxon>Metazoa</taxon>
        <taxon>Ecdysozoa</taxon>
        <taxon>Arthropoda</taxon>
        <taxon>Crustacea</taxon>
        <taxon>Multicrustacea</taxon>
        <taxon>Malacostraca</taxon>
        <taxon>Eumalacostraca</taxon>
        <taxon>Peracarida</taxon>
        <taxon>Isopoda</taxon>
        <taxon>Oniscidea</taxon>
        <taxon>Crinocheta</taxon>
        <taxon>Armadillidiidae</taxon>
        <taxon>Armadillidium</taxon>
    </lineage>
</organism>
<protein>
    <submittedName>
        <fullName evidence="1">Uncharacterized protein</fullName>
    </submittedName>
</protein>
<comment type="caution">
    <text evidence="1">The sequence shown here is derived from an EMBL/GenBank/DDBJ whole genome shotgun (WGS) entry which is preliminary data.</text>
</comment>
<keyword evidence="2" id="KW-1185">Reference proteome</keyword>
<dbReference type="Proteomes" id="UP000326759">
    <property type="component" value="Unassembled WGS sequence"/>
</dbReference>
<name>A0A5N5SLR4_9CRUS</name>
<accession>A0A5N5SLR4</accession>
<gene>
    <name evidence="1" type="ORF">Anas_01016</name>
</gene>
<sequence>MISQVGYTWSRVILSINQTQARLWANCNHYGKQQLAGHIDLQLPEGSLIYFRQEPGLKNKLLGSIQVAKILNFGVKDRVWKCSYDSQFSSSWRPPLIG</sequence>